<dbReference type="EMBL" id="SCLC01000252">
    <property type="protein sequence ID" value="MBF4436636.1"/>
    <property type="molecule type" value="Genomic_DNA"/>
</dbReference>
<proteinExistence type="predicted"/>
<dbReference type="AlphaFoldDB" id="A0AAW4BJW8"/>
<accession>A0AAW4BJW8</accession>
<sequence length="81" mass="9184">MKKVTNHLDKFELTGMRELSAKLRENGIKVDFSEQEQATIDKVLSIPPADVNLKEIEVTKKVSKEESLGSKNVKMILKIQD</sequence>
<keyword evidence="3" id="KW-1185">Reference proteome</keyword>
<evidence type="ECO:0000313" key="1">
    <source>
        <dbReference type="EMBL" id="MBF4374394.1"/>
    </source>
</evidence>
<dbReference type="RefSeq" id="WP_194663857.1">
    <property type="nucleotide sequence ID" value="NZ_RDPI01000019.1"/>
</dbReference>
<comment type="caution">
    <text evidence="2">The sequence shown here is derived from an EMBL/GenBank/DDBJ whole genome shotgun (WGS) entry which is preliminary data.</text>
</comment>
<organism evidence="2 4">
    <name type="scientific">Vibrio anguillarum</name>
    <name type="common">Listonella anguillarum</name>
    <dbReference type="NCBI Taxonomy" id="55601"/>
    <lineage>
        <taxon>Bacteria</taxon>
        <taxon>Pseudomonadati</taxon>
        <taxon>Pseudomonadota</taxon>
        <taxon>Gammaproteobacteria</taxon>
        <taxon>Vibrionales</taxon>
        <taxon>Vibrionaceae</taxon>
        <taxon>Vibrio</taxon>
    </lineage>
</organism>
<evidence type="ECO:0000313" key="4">
    <source>
        <dbReference type="Proteomes" id="UP000786185"/>
    </source>
</evidence>
<dbReference type="Proteomes" id="UP000726136">
    <property type="component" value="Unassembled WGS sequence"/>
</dbReference>
<dbReference type="Proteomes" id="UP000786185">
    <property type="component" value="Unassembled WGS sequence"/>
</dbReference>
<name>A0AAW4BJW8_VIBAN</name>
<reference evidence="2 3" key="1">
    <citation type="journal article" date="2021" name="PeerJ">
        <title>Analysis of 44 Vibrio anguillarum genomes reveals high genetic diversity.</title>
        <authorList>
            <person name="Hansen M.J."/>
            <person name="Dalsgaard I."/>
        </authorList>
    </citation>
    <scope>NUCLEOTIDE SEQUENCE</scope>
    <source>
        <strain evidence="1 3">040915-1/1B</strain>
        <strain evidence="2">850617-1/1</strain>
    </source>
</reference>
<dbReference type="EMBL" id="RDPI01000019">
    <property type="protein sequence ID" value="MBF4374394.1"/>
    <property type="molecule type" value="Genomic_DNA"/>
</dbReference>
<evidence type="ECO:0000313" key="2">
    <source>
        <dbReference type="EMBL" id="MBF4436636.1"/>
    </source>
</evidence>
<gene>
    <name evidence="1" type="ORF">EAY46_15100</name>
    <name evidence="2" type="ORF">ERJ77_19485</name>
</gene>
<evidence type="ECO:0000313" key="3">
    <source>
        <dbReference type="Proteomes" id="UP000726136"/>
    </source>
</evidence>
<protein>
    <submittedName>
        <fullName evidence="2">Uncharacterized protein</fullName>
    </submittedName>
</protein>